<evidence type="ECO:0000313" key="3">
    <source>
        <dbReference type="Proteomes" id="UP000030625"/>
    </source>
</evidence>
<name>A0A0A7I8E3_9BIFI</name>
<dbReference type="Gene3D" id="3.30.460.10">
    <property type="entry name" value="Beta Polymerase, domain 2"/>
    <property type="match status" value="1"/>
</dbReference>
<dbReference type="SMART" id="SM00954">
    <property type="entry name" value="RelA_SpoT"/>
    <property type="match status" value="1"/>
</dbReference>
<organism evidence="2 3">
    <name type="scientific">Bifidobacterium catenulatum PV20-2</name>
    <dbReference type="NCBI Taxonomy" id="1447716"/>
    <lineage>
        <taxon>Bacteria</taxon>
        <taxon>Bacillati</taxon>
        <taxon>Actinomycetota</taxon>
        <taxon>Actinomycetes</taxon>
        <taxon>Bifidobacteriales</taxon>
        <taxon>Bifidobacteriaceae</taxon>
        <taxon>Bifidobacterium</taxon>
    </lineage>
</organism>
<dbReference type="SUPFAM" id="SSF81301">
    <property type="entry name" value="Nucleotidyltransferase"/>
    <property type="match status" value="1"/>
</dbReference>
<dbReference type="KEGG" id="bka:AH68_08420"/>
<dbReference type="AlphaFoldDB" id="A0A0A7I8E3"/>
<feature type="domain" description="RelA/SpoT" evidence="1">
    <location>
        <begin position="78"/>
        <end position="194"/>
    </location>
</feature>
<dbReference type="InterPro" id="IPR043519">
    <property type="entry name" value="NT_sf"/>
</dbReference>
<reference evidence="2 3" key="1">
    <citation type="journal article" date="2015" name="Genome Announc.">
        <title>Complete and Assembled Genome Sequence of Bifidobacterium kashiwanohense PV20-2, Isolated from the Feces of an Anemic Kenyan Infant.</title>
        <authorList>
            <person name="Vazquez-Gutierrez P."/>
            <person name="Lacroix C."/>
            <person name="Chassard C."/>
            <person name="Klumpp J."/>
            <person name="Jans C."/>
            <person name="Stevens M.J."/>
        </authorList>
    </citation>
    <scope>NUCLEOTIDE SEQUENCE [LARGE SCALE GENOMIC DNA]</scope>
    <source>
        <strain evidence="2 3">PV20-2</strain>
    </source>
</reference>
<dbReference type="HOGENOM" id="CLU_061357_0_0_11"/>
<sequence length="363" mass="40901">MAMDAPLTTISLGTISRNRANNSGKILRAGAQSVSPEEYQLAIDTAQAWRDQHIEATQECFSEVLKCSNDFAESVCTYRLKRIVSIIRKLQRAQTHLKLGELDDIGGCRLILETNNQVRQAAEILKSQIPLKKGSGEKDYILNPQKSGYRSHHLLFKPETQTGSYQVEVQIRTQLQHYWATAVEAAGEIYGTEYKSPEVRRQAVGPEDQERIQFFQIVSSLFALEEGAPQVPGFERSQKELVKELQTLECSSCLLDDLAASTDSIFPLNPPTDKAATLFLLKLSREDQLLDIESFRQDQLSEALQKYGDLEDQIEAATNKGTEYEYNNVVLVYAQNHEQLSIAYPNYSANVSHFVDKVGEYLQ</sequence>
<dbReference type="InterPro" id="IPR007685">
    <property type="entry name" value="RelA_SpoT"/>
</dbReference>
<dbReference type="Pfam" id="PF04607">
    <property type="entry name" value="RelA_SpoT"/>
    <property type="match status" value="1"/>
</dbReference>
<proteinExistence type="predicted"/>
<dbReference type="InterPro" id="IPR052366">
    <property type="entry name" value="GTP_Pyrophosphokinase"/>
</dbReference>
<dbReference type="PANTHER" id="PTHR47837:SF1">
    <property type="entry name" value="GTP PYROPHOSPHOKINASE YJBM"/>
    <property type="match status" value="1"/>
</dbReference>
<dbReference type="EMBL" id="CP007456">
    <property type="protein sequence ID" value="AIZ15490.1"/>
    <property type="molecule type" value="Genomic_DNA"/>
</dbReference>
<dbReference type="GO" id="GO:0015969">
    <property type="term" value="P:guanosine tetraphosphate metabolic process"/>
    <property type="evidence" value="ECO:0007669"/>
    <property type="project" value="InterPro"/>
</dbReference>
<accession>A0A0A7I8E3</accession>
<evidence type="ECO:0000259" key="1">
    <source>
        <dbReference type="SMART" id="SM00954"/>
    </source>
</evidence>
<dbReference type="PANTHER" id="PTHR47837">
    <property type="entry name" value="GTP PYROPHOSPHOKINASE YJBM"/>
    <property type="match status" value="1"/>
</dbReference>
<dbReference type="CDD" id="cd05399">
    <property type="entry name" value="NT_Rel-Spo_like"/>
    <property type="match status" value="1"/>
</dbReference>
<evidence type="ECO:0000313" key="2">
    <source>
        <dbReference type="EMBL" id="AIZ15490.1"/>
    </source>
</evidence>
<gene>
    <name evidence="2" type="ORF">AH68_08420</name>
</gene>
<dbReference type="Proteomes" id="UP000030625">
    <property type="component" value="Chromosome"/>
</dbReference>
<protein>
    <recommendedName>
        <fullName evidence="1">RelA/SpoT domain-containing protein</fullName>
    </recommendedName>
</protein>
<dbReference type="STRING" id="1447716.AH68_08420"/>